<evidence type="ECO:0000313" key="3">
    <source>
        <dbReference type="Proteomes" id="UP000249169"/>
    </source>
</evidence>
<evidence type="ECO:0000313" key="2">
    <source>
        <dbReference type="EMBL" id="RAL23550.1"/>
    </source>
</evidence>
<dbReference type="EMBL" id="QHKO01000002">
    <property type="protein sequence ID" value="RAL23550.1"/>
    <property type="molecule type" value="Genomic_DNA"/>
</dbReference>
<dbReference type="Gene3D" id="2.130.10.10">
    <property type="entry name" value="YVTN repeat-like/Quinoprotein amine dehydrogenase"/>
    <property type="match status" value="1"/>
</dbReference>
<dbReference type="InterPro" id="IPR015943">
    <property type="entry name" value="WD40/YVTN_repeat-like_dom_sf"/>
</dbReference>
<comment type="caution">
    <text evidence="2">The sequence shown here is derived from an EMBL/GenBank/DDBJ whole genome shotgun (WGS) entry which is preliminary data.</text>
</comment>
<proteinExistence type="predicted"/>
<dbReference type="AlphaFoldDB" id="A0A328C7M2"/>
<evidence type="ECO:0000259" key="1">
    <source>
        <dbReference type="Pfam" id="PF13360"/>
    </source>
</evidence>
<feature type="domain" description="Pyrrolo-quinoline quinone repeat" evidence="1">
    <location>
        <begin position="23"/>
        <end position="250"/>
    </location>
</feature>
<dbReference type="InterPro" id="IPR002372">
    <property type="entry name" value="PQQ_rpt_dom"/>
</dbReference>
<sequence length="325" mass="34221">MNVREFGEPIIAPGGDLAVGAGDGVVYRLRADSGELVWSTDVGGSIDAAVALSEGYLYAATATGELHRLDWETGEVVWTVSARNALESSPAVGQGLVAVADSADVLYAFDVVTGDLVWDYQRRQPDFFTVKGGGTPVFSGARIFCGFSDGTLVSLFADSGEEEWTAYLGDDDSQEFGDVDLPVIDAGDVLYAVSYSGGVYAVEASSGALLWHQDIDSVAGLVQEGSWLLGAASTGRVFALNAADGEVQWQFRLSAEVSPVALASTGPVLSVATASGPLYLLRTRDGLPMAKWDPSSGFQSAPVFDSVRGYALSNLGYLYGYRLAY</sequence>
<accession>A0A328C7M2</accession>
<dbReference type="PANTHER" id="PTHR34512:SF30">
    <property type="entry name" value="OUTER MEMBRANE PROTEIN ASSEMBLY FACTOR BAMB"/>
    <property type="match status" value="1"/>
</dbReference>
<dbReference type="PANTHER" id="PTHR34512">
    <property type="entry name" value="CELL SURFACE PROTEIN"/>
    <property type="match status" value="1"/>
</dbReference>
<dbReference type="SUPFAM" id="SSF50998">
    <property type="entry name" value="Quinoprotein alcohol dehydrogenase-like"/>
    <property type="match status" value="1"/>
</dbReference>
<name>A0A328C7M2_9DELT</name>
<dbReference type="SMART" id="SM00564">
    <property type="entry name" value="PQQ"/>
    <property type="match status" value="6"/>
</dbReference>
<organism evidence="2 3">
    <name type="scientific">Lujinxingia litoralis</name>
    <dbReference type="NCBI Taxonomy" id="2211119"/>
    <lineage>
        <taxon>Bacteria</taxon>
        <taxon>Deltaproteobacteria</taxon>
        <taxon>Bradymonadales</taxon>
        <taxon>Lujinxingiaceae</taxon>
        <taxon>Lujinxingia</taxon>
    </lineage>
</organism>
<dbReference type="Pfam" id="PF13360">
    <property type="entry name" value="PQQ_2"/>
    <property type="match status" value="1"/>
</dbReference>
<reference evidence="2 3" key="1">
    <citation type="submission" date="2018-05" db="EMBL/GenBank/DDBJ databases">
        <title>Lujinxingia marina gen. nov. sp. nov., a new facultative anaerobic member of the class Deltaproteobacteria, and proposal of Lujinxingaceae fam. nov.</title>
        <authorList>
            <person name="Li C.-M."/>
        </authorList>
    </citation>
    <scope>NUCLEOTIDE SEQUENCE [LARGE SCALE GENOMIC DNA]</scope>
    <source>
        <strain evidence="2 3">B210</strain>
    </source>
</reference>
<gene>
    <name evidence="2" type="ORF">DL240_05160</name>
</gene>
<dbReference type="InterPro" id="IPR018391">
    <property type="entry name" value="PQQ_b-propeller_rpt"/>
</dbReference>
<keyword evidence="3" id="KW-1185">Reference proteome</keyword>
<dbReference type="InterPro" id="IPR011047">
    <property type="entry name" value="Quinoprotein_ADH-like_sf"/>
</dbReference>
<protein>
    <recommendedName>
        <fullName evidence="1">Pyrrolo-quinoline quinone repeat domain-containing protein</fullName>
    </recommendedName>
</protein>
<dbReference type="Proteomes" id="UP000249169">
    <property type="component" value="Unassembled WGS sequence"/>
</dbReference>